<sequence>MAEDPTRTLVILKTGSTFPKLAADQGDFEDWIRRGLGPVSLPVEVLDPRDRGRLPVPECLAGVVITGSHGMVTEGEPWTPAAETWLQELVEREVPVLGICYGHQLLAQALGGAVDYRDQGVEIGTTTVHRTEAATADRLFNRLPPAFPAQVVHRQFVRHLPRGAVVLSRSPFEPHHAFRVGQRAWGVQFHPEFSPAVMRAYIGHLDPQLRMEGQDPEKLLHAVRGTPAAARLLRRFGALAQRWVHNGGERPVSAAIPA</sequence>
<evidence type="ECO:0000313" key="2">
    <source>
        <dbReference type="EMBL" id="RLK50546.1"/>
    </source>
</evidence>
<accession>A0A498C8M5</accession>
<dbReference type="SUPFAM" id="SSF52317">
    <property type="entry name" value="Class I glutamine amidotransferase-like"/>
    <property type="match status" value="1"/>
</dbReference>
<dbReference type="OrthoDB" id="9813383at2"/>
<name>A0A498C8M5_9GAMM</name>
<proteinExistence type="predicted"/>
<protein>
    <submittedName>
        <fullName evidence="2">GMP synthase (Glutamine-hydrolysing)</fullName>
    </submittedName>
</protein>
<feature type="domain" description="Glutamine amidotransferase" evidence="1">
    <location>
        <begin position="28"/>
        <end position="198"/>
    </location>
</feature>
<dbReference type="AlphaFoldDB" id="A0A498C8M5"/>
<evidence type="ECO:0000259" key="1">
    <source>
        <dbReference type="Pfam" id="PF00117"/>
    </source>
</evidence>
<dbReference type="NCBIfam" id="NF006562">
    <property type="entry name" value="PRK09065.1"/>
    <property type="match status" value="1"/>
</dbReference>
<evidence type="ECO:0000313" key="3">
    <source>
        <dbReference type="Proteomes" id="UP000275461"/>
    </source>
</evidence>
<gene>
    <name evidence="2" type="ORF">DFR31_0449</name>
</gene>
<dbReference type="GO" id="GO:0005829">
    <property type="term" value="C:cytosol"/>
    <property type="evidence" value="ECO:0007669"/>
    <property type="project" value="TreeGrafter"/>
</dbReference>
<dbReference type="RefSeq" id="WP_121441029.1">
    <property type="nucleotide sequence ID" value="NZ_RCDA01000001.1"/>
</dbReference>
<dbReference type="InterPro" id="IPR029062">
    <property type="entry name" value="Class_I_gatase-like"/>
</dbReference>
<organism evidence="2 3">
    <name type="scientific">Alkalispirillum mobile</name>
    <dbReference type="NCBI Taxonomy" id="85925"/>
    <lineage>
        <taxon>Bacteria</taxon>
        <taxon>Pseudomonadati</taxon>
        <taxon>Pseudomonadota</taxon>
        <taxon>Gammaproteobacteria</taxon>
        <taxon>Chromatiales</taxon>
        <taxon>Ectothiorhodospiraceae</taxon>
        <taxon>Alkalispirillum</taxon>
    </lineage>
</organism>
<dbReference type="PANTHER" id="PTHR42695">
    <property type="entry name" value="GLUTAMINE AMIDOTRANSFERASE YLR126C-RELATED"/>
    <property type="match status" value="1"/>
</dbReference>
<dbReference type="PROSITE" id="PS51273">
    <property type="entry name" value="GATASE_TYPE_1"/>
    <property type="match status" value="1"/>
</dbReference>
<dbReference type="InterPro" id="IPR044992">
    <property type="entry name" value="ChyE-like"/>
</dbReference>
<dbReference type="PANTHER" id="PTHR42695:SF5">
    <property type="entry name" value="GLUTAMINE AMIDOTRANSFERASE YLR126C-RELATED"/>
    <property type="match status" value="1"/>
</dbReference>
<dbReference type="Gene3D" id="3.40.50.880">
    <property type="match status" value="1"/>
</dbReference>
<comment type="caution">
    <text evidence="2">The sequence shown here is derived from an EMBL/GenBank/DDBJ whole genome shotgun (WGS) entry which is preliminary data.</text>
</comment>
<dbReference type="CDD" id="cd01741">
    <property type="entry name" value="GATase1_1"/>
    <property type="match status" value="1"/>
</dbReference>
<reference evidence="2 3" key="1">
    <citation type="submission" date="2018-10" db="EMBL/GenBank/DDBJ databases">
        <title>Genomic Encyclopedia of Type Strains, Phase IV (KMG-IV): sequencing the most valuable type-strain genomes for metagenomic binning, comparative biology and taxonomic classification.</title>
        <authorList>
            <person name="Goeker M."/>
        </authorList>
    </citation>
    <scope>NUCLEOTIDE SEQUENCE [LARGE SCALE GENOMIC DNA]</scope>
    <source>
        <strain evidence="2 3">DSM 12769</strain>
    </source>
</reference>
<dbReference type="Proteomes" id="UP000275461">
    <property type="component" value="Unassembled WGS sequence"/>
</dbReference>
<keyword evidence="3" id="KW-1185">Reference proteome</keyword>
<dbReference type="InterPro" id="IPR017926">
    <property type="entry name" value="GATASE"/>
</dbReference>
<dbReference type="EMBL" id="RCDA01000001">
    <property type="protein sequence ID" value="RLK50546.1"/>
    <property type="molecule type" value="Genomic_DNA"/>
</dbReference>
<dbReference type="Pfam" id="PF00117">
    <property type="entry name" value="GATase"/>
    <property type="match status" value="1"/>
</dbReference>